<name>A0AA35Y788_LACSI</name>
<keyword evidence="2" id="KW-0547">Nucleotide-binding</keyword>
<dbReference type="SUPFAM" id="SSF52540">
    <property type="entry name" value="P-loop containing nucleoside triphosphate hydrolases"/>
    <property type="match status" value="1"/>
</dbReference>
<evidence type="ECO:0000256" key="4">
    <source>
        <dbReference type="ARBA" id="ARBA00023172"/>
    </source>
</evidence>
<dbReference type="AlphaFoldDB" id="A0AA35Y788"/>
<dbReference type="InterPro" id="IPR049428">
    <property type="entry name" value="RecA-like_N"/>
</dbReference>
<dbReference type="EMBL" id="OX465086">
    <property type="protein sequence ID" value="CAI9261331.1"/>
    <property type="molecule type" value="Genomic_DNA"/>
</dbReference>
<dbReference type="GO" id="GO:0005524">
    <property type="term" value="F:ATP binding"/>
    <property type="evidence" value="ECO:0007669"/>
    <property type="project" value="UniProtKB-KW"/>
</dbReference>
<organism evidence="6 7">
    <name type="scientific">Lactuca saligna</name>
    <name type="common">Willowleaf lettuce</name>
    <dbReference type="NCBI Taxonomy" id="75948"/>
    <lineage>
        <taxon>Eukaryota</taxon>
        <taxon>Viridiplantae</taxon>
        <taxon>Streptophyta</taxon>
        <taxon>Embryophyta</taxon>
        <taxon>Tracheophyta</taxon>
        <taxon>Spermatophyta</taxon>
        <taxon>Magnoliopsida</taxon>
        <taxon>eudicotyledons</taxon>
        <taxon>Gunneridae</taxon>
        <taxon>Pentapetalae</taxon>
        <taxon>asterids</taxon>
        <taxon>campanulids</taxon>
        <taxon>Asterales</taxon>
        <taxon>Asteraceae</taxon>
        <taxon>Cichorioideae</taxon>
        <taxon>Cichorieae</taxon>
        <taxon>Lactucinae</taxon>
        <taxon>Lactuca</taxon>
    </lineage>
</organism>
<keyword evidence="4" id="KW-0233">DNA recombination</keyword>
<evidence type="ECO:0000256" key="2">
    <source>
        <dbReference type="ARBA" id="ARBA00022741"/>
    </source>
</evidence>
<accession>A0AA35Y788</accession>
<dbReference type="PRINTS" id="PR00142">
    <property type="entry name" value="RECA"/>
</dbReference>
<dbReference type="Pfam" id="PF00154">
    <property type="entry name" value="RecA_N"/>
    <property type="match status" value="1"/>
</dbReference>
<evidence type="ECO:0000313" key="6">
    <source>
        <dbReference type="EMBL" id="CAI9261331.1"/>
    </source>
</evidence>
<dbReference type="PANTHER" id="PTHR45900">
    <property type="entry name" value="RECA"/>
    <property type="match status" value="1"/>
</dbReference>
<dbReference type="InterPro" id="IPR027417">
    <property type="entry name" value="P-loop_NTPase"/>
</dbReference>
<keyword evidence="3" id="KW-0067">ATP-binding</keyword>
<evidence type="ECO:0000256" key="1">
    <source>
        <dbReference type="ARBA" id="ARBA00009391"/>
    </source>
</evidence>
<reference evidence="6" key="1">
    <citation type="submission" date="2023-04" db="EMBL/GenBank/DDBJ databases">
        <authorList>
            <person name="Vijverberg K."/>
            <person name="Xiong W."/>
            <person name="Schranz E."/>
        </authorList>
    </citation>
    <scope>NUCLEOTIDE SEQUENCE</scope>
</reference>
<feature type="domain" description="RecA-like N-terminal" evidence="5">
    <location>
        <begin position="15"/>
        <end position="90"/>
    </location>
</feature>
<sequence>MVKRDQARQHFFEYYCAYLDVENAPDPLLLKTVGVNTKSHLISQPNYAENLLSIVDALTQSGAVDVIIIDSVAALIPQREITGVISDNIIET</sequence>
<evidence type="ECO:0000259" key="5">
    <source>
        <dbReference type="Pfam" id="PF00154"/>
    </source>
</evidence>
<dbReference type="PANTHER" id="PTHR45900:SF4">
    <property type="entry name" value="DNA REPAIR PROTEIN RECA HOMOLOG 2, MITOCHONDRIAL"/>
    <property type="match status" value="1"/>
</dbReference>
<gene>
    <name evidence="6" type="ORF">LSALG_LOCUS2122</name>
</gene>
<evidence type="ECO:0000313" key="7">
    <source>
        <dbReference type="Proteomes" id="UP001177003"/>
    </source>
</evidence>
<dbReference type="GO" id="GO:0006281">
    <property type="term" value="P:DNA repair"/>
    <property type="evidence" value="ECO:0007669"/>
    <property type="project" value="InterPro"/>
</dbReference>
<proteinExistence type="inferred from homology"/>
<dbReference type="GO" id="GO:0003697">
    <property type="term" value="F:single-stranded DNA binding"/>
    <property type="evidence" value="ECO:0007669"/>
    <property type="project" value="InterPro"/>
</dbReference>
<dbReference type="InterPro" id="IPR013765">
    <property type="entry name" value="DNA_recomb/repair_RecA"/>
</dbReference>
<keyword evidence="7" id="KW-1185">Reference proteome</keyword>
<comment type="similarity">
    <text evidence="1">Belongs to the RecA family.</text>
</comment>
<dbReference type="GO" id="GO:0006310">
    <property type="term" value="P:DNA recombination"/>
    <property type="evidence" value="ECO:0007669"/>
    <property type="project" value="UniProtKB-KW"/>
</dbReference>
<protein>
    <recommendedName>
        <fullName evidence="5">RecA-like N-terminal domain-containing protein</fullName>
    </recommendedName>
</protein>
<evidence type="ECO:0000256" key="3">
    <source>
        <dbReference type="ARBA" id="ARBA00022840"/>
    </source>
</evidence>
<dbReference type="Proteomes" id="UP001177003">
    <property type="component" value="Chromosome 0"/>
</dbReference>
<dbReference type="Gene3D" id="3.40.50.300">
    <property type="entry name" value="P-loop containing nucleotide triphosphate hydrolases"/>
    <property type="match status" value="1"/>
</dbReference>